<proteinExistence type="predicted"/>
<reference evidence="1" key="1">
    <citation type="submission" date="2023-04" db="EMBL/GenBank/DDBJ databases">
        <title>Draft Genome sequencing of Naganishia species isolated from polar environments using Oxford Nanopore Technology.</title>
        <authorList>
            <person name="Leo P."/>
            <person name="Venkateswaran K."/>
        </authorList>
    </citation>
    <scope>NUCLEOTIDE SEQUENCE</scope>
    <source>
        <strain evidence="1">MNA-CCFEE 5262</strain>
    </source>
</reference>
<evidence type="ECO:0000313" key="2">
    <source>
        <dbReference type="Proteomes" id="UP001230649"/>
    </source>
</evidence>
<keyword evidence="2" id="KW-1185">Reference proteome</keyword>
<dbReference type="EMBL" id="JASBWS010000102">
    <property type="protein sequence ID" value="KAJ9097510.1"/>
    <property type="molecule type" value="Genomic_DNA"/>
</dbReference>
<evidence type="ECO:0000313" key="1">
    <source>
        <dbReference type="EMBL" id="KAJ9097510.1"/>
    </source>
</evidence>
<accession>A0ACC2VDN4</accession>
<dbReference type="Proteomes" id="UP001230649">
    <property type="component" value="Unassembled WGS sequence"/>
</dbReference>
<organism evidence="1 2">
    <name type="scientific">Naganishia adeliensis</name>
    <dbReference type="NCBI Taxonomy" id="92952"/>
    <lineage>
        <taxon>Eukaryota</taxon>
        <taxon>Fungi</taxon>
        <taxon>Dikarya</taxon>
        <taxon>Basidiomycota</taxon>
        <taxon>Agaricomycotina</taxon>
        <taxon>Tremellomycetes</taxon>
        <taxon>Filobasidiales</taxon>
        <taxon>Filobasidiaceae</taxon>
        <taxon>Naganishia</taxon>
    </lineage>
</organism>
<comment type="caution">
    <text evidence="1">The sequence shown here is derived from an EMBL/GenBank/DDBJ whole genome shotgun (WGS) entry which is preliminary data.</text>
</comment>
<name>A0ACC2VDN4_9TREE</name>
<protein>
    <submittedName>
        <fullName evidence="1">Uncharacterized protein</fullName>
    </submittedName>
</protein>
<sequence length="451" mass="49863">MAVSIRSSAASGNVFSHLPTAPLSPQVPPLTPRRSPRKVAQPVTLEGHSALRPLVDCPKRKSPDSPPETPCRPKARRISHTGIASSGTDESGRSLEEVNAHCAHAQTYGEEAQEDRERWRELKGRTSCYWYTAWPVMGTPDAAASIVPQYRKPRDITPIGLEQFDLRSILQSGFFQNDFGFVGLEDLRKAYQFIAPLMCAKSNWNDGVANLVFLSCQLFLPRELFESEAIDDEGHRKSISGQLYFYGAPLSRNFIIAAIISLSTGIYFTNKHVSSHMQSLEKTIKKAIDNTTDTRARTEAEKVLESWEHGSPLARNAMRPHIEGVLAARLKGRSRGAGPIKIALSLHPMLAFFIGRNGGVLPGQAKPVNQLIDVSDNTRHHLPYDFAWGWYFACRREGVPGGVGKRPYPFGTPDQPSDSCLYMSLEDVEKSGHPEQLGAHLEGEVEVGDSH</sequence>
<gene>
    <name evidence="1" type="ORF">QFC20_006167</name>
</gene>